<name>M5U5V3_9BACT</name>
<dbReference type="Proteomes" id="UP000011885">
    <property type="component" value="Unassembled WGS sequence"/>
</dbReference>
<comment type="caution">
    <text evidence="1">The sequence shown here is derived from an EMBL/GenBank/DDBJ whole genome shotgun (WGS) entry which is preliminary data.</text>
</comment>
<sequence length="52" mass="5831">MSGNRDFILWQNSISEIHAKTESGQIEQFADERCDHAGRGAKLNECHVSAKD</sequence>
<gene>
    <name evidence="1" type="ORF">RSSM_05330</name>
</gene>
<reference evidence="1 2" key="1">
    <citation type="journal article" date="2013" name="Mar. Genomics">
        <title>Expression of sulfatases in Rhodopirellula baltica and the diversity of sulfatases in the genus Rhodopirellula.</title>
        <authorList>
            <person name="Wegner C.E."/>
            <person name="Richter-Heitmann T."/>
            <person name="Klindworth A."/>
            <person name="Klockow C."/>
            <person name="Richter M."/>
            <person name="Achstetter T."/>
            <person name="Glockner F.O."/>
            <person name="Harder J."/>
        </authorList>
    </citation>
    <scope>NUCLEOTIDE SEQUENCE [LARGE SCALE GENOMIC DNA]</scope>
    <source>
        <strain evidence="1 2">SM41</strain>
    </source>
</reference>
<organism evidence="1 2">
    <name type="scientific">Rhodopirellula sallentina SM41</name>
    <dbReference type="NCBI Taxonomy" id="1263870"/>
    <lineage>
        <taxon>Bacteria</taxon>
        <taxon>Pseudomonadati</taxon>
        <taxon>Planctomycetota</taxon>
        <taxon>Planctomycetia</taxon>
        <taxon>Pirellulales</taxon>
        <taxon>Pirellulaceae</taxon>
        <taxon>Rhodopirellula</taxon>
    </lineage>
</organism>
<evidence type="ECO:0000313" key="1">
    <source>
        <dbReference type="EMBL" id="EMI53221.1"/>
    </source>
</evidence>
<accession>M5U5V3</accession>
<keyword evidence="2" id="KW-1185">Reference proteome</keyword>
<dbReference type="EMBL" id="ANOH01000368">
    <property type="protein sequence ID" value="EMI53221.1"/>
    <property type="molecule type" value="Genomic_DNA"/>
</dbReference>
<proteinExistence type="predicted"/>
<evidence type="ECO:0000313" key="2">
    <source>
        <dbReference type="Proteomes" id="UP000011885"/>
    </source>
</evidence>
<protein>
    <submittedName>
        <fullName evidence="1">Uncharacterized protein</fullName>
    </submittedName>
</protein>
<dbReference type="AlphaFoldDB" id="M5U5V3"/>